<comment type="similarity">
    <text evidence="2">Belongs to the UPF0359 family.</text>
</comment>
<sequence>MAESSVPSESIFFEETTNSDPFCKRVLYEEIPGSRVRIWDLSILIPNLAFLVFLGLRFNRAILKLRATSSPIFLAFYGLVIANLIISIIRCCVSMTVNAATVSGEYADKILWISVRFFLLATEMSVVVFGLAFGHLDSRSSIRHVLFVTSFLSLCFSVSQTVLEMMSPDKHFHVQSKDYNLFGHGGMLFWLSSSTVFMFIYLCILILPWTRLRDRLALPTKRSFYTYILLLCLLNAVQSLGSGLLLYEMCAGLCIVDITTYAYFTLLTPLVYYAFLSEFFGVSQPSIMFSYKAQVDDHMEDDNVSLPHQQSFSSLKTDSDYIYQNTSVYNSTQLDANTPINPLYAASLQSPDSITGYSIDSCQSLEVGPITTGYQRSNI</sequence>
<dbReference type="GO" id="GO:0005886">
    <property type="term" value="C:plasma membrane"/>
    <property type="evidence" value="ECO:0007669"/>
    <property type="project" value="TreeGrafter"/>
</dbReference>
<evidence type="ECO:0000256" key="1">
    <source>
        <dbReference type="ARBA" id="ARBA00004141"/>
    </source>
</evidence>
<evidence type="ECO:0000256" key="2">
    <source>
        <dbReference type="ARBA" id="ARBA00010125"/>
    </source>
</evidence>
<dbReference type="InterPro" id="IPR018781">
    <property type="entry name" value="TPRA1/CAND2/CAND8"/>
</dbReference>
<evidence type="ECO:0000313" key="7">
    <source>
        <dbReference type="EMBL" id="KAJ1530573.1"/>
    </source>
</evidence>
<feature type="transmembrane region" description="Helical" evidence="6">
    <location>
        <begin position="110"/>
        <end position="133"/>
    </location>
</feature>
<dbReference type="PANTHER" id="PTHR15876">
    <property type="entry name" value="TRANSMEMBRANE PROTEIN ADIPOCYTE-ASSOCIATED 1"/>
    <property type="match status" value="1"/>
</dbReference>
<keyword evidence="5 6" id="KW-0472">Membrane</keyword>
<dbReference type="EMBL" id="JAPTSV010000002">
    <property type="protein sequence ID" value="KAJ1530573.1"/>
    <property type="molecule type" value="Genomic_DNA"/>
</dbReference>
<keyword evidence="3 6" id="KW-0812">Transmembrane</keyword>
<protein>
    <recommendedName>
        <fullName evidence="9">Transmembrane protein adipocyte-associated 1 homolog</fullName>
    </recommendedName>
</protein>
<feature type="transmembrane region" description="Helical" evidence="6">
    <location>
        <begin position="261"/>
        <end position="282"/>
    </location>
</feature>
<evidence type="ECO:0000256" key="6">
    <source>
        <dbReference type="SAM" id="Phobius"/>
    </source>
</evidence>
<dbReference type="Proteomes" id="UP001075354">
    <property type="component" value="Chromosome 2"/>
</dbReference>
<gene>
    <name evidence="7" type="ORF">ONE63_005457</name>
</gene>
<evidence type="ECO:0000256" key="5">
    <source>
        <dbReference type="ARBA" id="ARBA00023136"/>
    </source>
</evidence>
<feature type="transmembrane region" description="Helical" evidence="6">
    <location>
        <begin position="187"/>
        <end position="212"/>
    </location>
</feature>
<dbReference type="GO" id="GO:0004930">
    <property type="term" value="F:G protein-coupled receptor activity"/>
    <property type="evidence" value="ECO:0007669"/>
    <property type="project" value="TreeGrafter"/>
</dbReference>
<evidence type="ECO:0000313" key="8">
    <source>
        <dbReference type="Proteomes" id="UP001075354"/>
    </source>
</evidence>
<comment type="subcellular location">
    <subcellularLocation>
        <location evidence="1">Membrane</location>
        <topology evidence="1">Multi-pass membrane protein</topology>
    </subcellularLocation>
</comment>
<reference evidence="7" key="1">
    <citation type="submission" date="2022-12" db="EMBL/GenBank/DDBJ databases">
        <title>Chromosome-level genome assembly of the bean flower thrips Megalurothrips usitatus.</title>
        <authorList>
            <person name="Ma L."/>
            <person name="Liu Q."/>
            <person name="Li H."/>
            <person name="Cai W."/>
        </authorList>
    </citation>
    <scope>NUCLEOTIDE SEQUENCE</scope>
    <source>
        <strain evidence="7">Cailab_2022a</strain>
    </source>
</reference>
<name>A0AAV7XVJ8_9NEOP</name>
<keyword evidence="4 6" id="KW-1133">Transmembrane helix</keyword>
<dbReference type="AlphaFoldDB" id="A0AAV7XVJ8"/>
<feature type="transmembrane region" description="Helical" evidence="6">
    <location>
        <begin position="38"/>
        <end position="58"/>
    </location>
</feature>
<dbReference type="Pfam" id="PF10160">
    <property type="entry name" value="Tmemb_40"/>
    <property type="match status" value="1"/>
</dbReference>
<comment type="caution">
    <text evidence="7">The sequence shown here is derived from an EMBL/GenBank/DDBJ whole genome shotgun (WGS) entry which is preliminary data.</text>
</comment>
<organism evidence="7 8">
    <name type="scientific">Megalurothrips usitatus</name>
    <name type="common">bean blossom thrips</name>
    <dbReference type="NCBI Taxonomy" id="439358"/>
    <lineage>
        <taxon>Eukaryota</taxon>
        <taxon>Metazoa</taxon>
        <taxon>Ecdysozoa</taxon>
        <taxon>Arthropoda</taxon>
        <taxon>Hexapoda</taxon>
        <taxon>Insecta</taxon>
        <taxon>Pterygota</taxon>
        <taxon>Neoptera</taxon>
        <taxon>Paraneoptera</taxon>
        <taxon>Thysanoptera</taxon>
        <taxon>Terebrantia</taxon>
        <taxon>Thripoidea</taxon>
        <taxon>Thripidae</taxon>
        <taxon>Megalurothrips</taxon>
    </lineage>
</organism>
<feature type="transmembrane region" description="Helical" evidence="6">
    <location>
        <begin position="70"/>
        <end position="90"/>
    </location>
</feature>
<keyword evidence="8" id="KW-1185">Reference proteome</keyword>
<evidence type="ECO:0000256" key="4">
    <source>
        <dbReference type="ARBA" id="ARBA00022989"/>
    </source>
</evidence>
<feature type="transmembrane region" description="Helical" evidence="6">
    <location>
        <begin position="145"/>
        <end position="167"/>
    </location>
</feature>
<evidence type="ECO:0000256" key="3">
    <source>
        <dbReference type="ARBA" id="ARBA00022692"/>
    </source>
</evidence>
<dbReference type="PANTHER" id="PTHR15876:SF8">
    <property type="entry name" value="TRANSMEMBRANE PROTEIN ADIPOCYTE-ASSOCIATED 1"/>
    <property type="match status" value="1"/>
</dbReference>
<feature type="transmembrane region" description="Helical" evidence="6">
    <location>
        <begin position="224"/>
        <end position="241"/>
    </location>
</feature>
<evidence type="ECO:0008006" key="9">
    <source>
        <dbReference type="Google" id="ProtNLM"/>
    </source>
</evidence>
<accession>A0AAV7XVJ8</accession>
<proteinExistence type="inferred from homology"/>